<feature type="region of interest" description="Disordered" evidence="1">
    <location>
        <begin position="158"/>
        <end position="287"/>
    </location>
</feature>
<name>J3NQ99_GAET3</name>
<accession>J3NQ99</accession>
<dbReference type="OrthoDB" id="5307821at2759"/>
<feature type="compositionally biased region" description="Low complexity" evidence="1">
    <location>
        <begin position="187"/>
        <end position="197"/>
    </location>
</feature>
<dbReference type="PANTHER" id="PTHR46929">
    <property type="entry name" value="EXPRESSED PROTEIN"/>
    <property type="match status" value="1"/>
</dbReference>
<reference evidence="3" key="3">
    <citation type="submission" date="2010-09" db="EMBL/GenBank/DDBJ databases">
        <title>Annotation of Gaeumannomyces graminis var. tritici R3-111a-1.</title>
        <authorList>
            <consortium name="The Broad Institute Genome Sequencing Platform"/>
            <person name="Ma L.-J."/>
            <person name="Dead R."/>
            <person name="Young S.K."/>
            <person name="Zeng Q."/>
            <person name="Gargeya S."/>
            <person name="Fitzgerald M."/>
            <person name="Haas B."/>
            <person name="Abouelleil A."/>
            <person name="Alvarado L."/>
            <person name="Arachchi H.M."/>
            <person name="Berlin A."/>
            <person name="Brown A."/>
            <person name="Chapman S.B."/>
            <person name="Chen Z."/>
            <person name="Dunbar C."/>
            <person name="Freedman E."/>
            <person name="Gearin G."/>
            <person name="Gellesch M."/>
            <person name="Goldberg J."/>
            <person name="Griggs A."/>
            <person name="Gujja S."/>
            <person name="Heiman D."/>
            <person name="Howarth C."/>
            <person name="Larson L."/>
            <person name="Lui A."/>
            <person name="MacDonald P.J.P."/>
            <person name="Mehta T."/>
            <person name="Montmayeur A."/>
            <person name="Murphy C."/>
            <person name="Neiman D."/>
            <person name="Pearson M."/>
            <person name="Priest M."/>
            <person name="Roberts A."/>
            <person name="Saif S."/>
            <person name="Shea T."/>
            <person name="Shenoy N."/>
            <person name="Sisk P."/>
            <person name="Stolte C."/>
            <person name="Sykes S."/>
            <person name="Yandava C."/>
            <person name="Wortman J."/>
            <person name="Nusbaum C."/>
            <person name="Birren B."/>
        </authorList>
    </citation>
    <scope>NUCLEOTIDE SEQUENCE</scope>
    <source>
        <strain evidence="3">R3-111a-1</strain>
    </source>
</reference>
<feature type="region of interest" description="Disordered" evidence="1">
    <location>
        <begin position="299"/>
        <end position="376"/>
    </location>
</feature>
<dbReference type="RefSeq" id="XP_009219500.1">
    <property type="nucleotide sequence ID" value="XM_009221236.1"/>
</dbReference>
<dbReference type="AlphaFoldDB" id="J3NQ99"/>
<reference evidence="4" key="4">
    <citation type="journal article" date="2015" name="G3 (Bethesda)">
        <title>Genome sequences of three phytopathogenic species of the Magnaporthaceae family of fungi.</title>
        <authorList>
            <person name="Okagaki L.H."/>
            <person name="Nunes C.C."/>
            <person name="Sailsbery J."/>
            <person name="Clay B."/>
            <person name="Brown D."/>
            <person name="John T."/>
            <person name="Oh Y."/>
            <person name="Young N."/>
            <person name="Fitzgerald M."/>
            <person name="Haas B.J."/>
            <person name="Zeng Q."/>
            <person name="Young S."/>
            <person name="Adiconis X."/>
            <person name="Fan L."/>
            <person name="Levin J.Z."/>
            <person name="Mitchell T.K."/>
            <person name="Okubara P.A."/>
            <person name="Farman M.L."/>
            <person name="Kohn L.M."/>
            <person name="Birren B."/>
            <person name="Ma L.-J."/>
            <person name="Dean R.A."/>
        </authorList>
    </citation>
    <scope>NUCLEOTIDE SEQUENCE</scope>
    <source>
        <strain evidence="4">R3-111a-1</strain>
    </source>
</reference>
<feature type="domain" description="Myb/SANT-like" evidence="2">
    <location>
        <begin position="33"/>
        <end position="127"/>
    </location>
</feature>
<dbReference type="EnsemblFungi" id="EJT78355">
    <property type="protein sequence ID" value="EJT78355"/>
    <property type="gene ID" value="GGTG_03456"/>
</dbReference>
<evidence type="ECO:0000313" key="4">
    <source>
        <dbReference type="EnsemblFungi" id="EJT78355"/>
    </source>
</evidence>
<dbReference type="STRING" id="644352.J3NQ99"/>
<keyword evidence="5" id="KW-1185">Reference proteome</keyword>
<evidence type="ECO:0000313" key="3">
    <source>
        <dbReference type="EMBL" id="EJT78355.1"/>
    </source>
</evidence>
<reference evidence="5" key="1">
    <citation type="submission" date="2010-07" db="EMBL/GenBank/DDBJ databases">
        <title>The genome sequence of Gaeumannomyces graminis var. tritici strain R3-111a-1.</title>
        <authorList>
            <consortium name="The Broad Institute Genome Sequencing Platform"/>
            <person name="Ma L.-J."/>
            <person name="Dead R."/>
            <person name="Young S."/>
            <person name="Zeng Q."/>
            <person name="Koehrsen M."/>
            <person name="Alvarado L."/>
            <person name="Berlin A."/>
            <person name="Chapman S.B."/>
            <person name="Chen Z."/>
            <person name="Freedman E."/>
            <person name="Gellesch M."/>
            <person name="Goldberg J."/>
            <person name="Griggs A."/>
            <person name="Gujja S."/>
            <person name="Heilman E.R."/>
            <person name="Heiman D."/>
            <person name="Hepburn T."/>
            <person name="Howarth C."/>
            <person name="Jen D."/>
            <person name="Larson L."/>
            <person name="Mehta T."/>
            <person name="Neiman D."/>
            <person name="Pearson M."/>
            <person name="Roberts A."/>
            <person name="Saif S."/>
            <person name="Shea T."/>
            <person name="Shenoy N."/>
            <person name="Sisk P."/>
            <person name="Stolte C."/>
            <person name="Sykes S."/>
            <person name="Walk T."/>
            <person name="White J."/>
            <person name="Yandava C."/>
            <person name="Haas B."/>
            <person name="Nusbaum C."/>
            <person name="Birren B."/>
        </authorList>
    </citation>
    <scope>NUCLEOTIDE SEQUENCE [LARGE SCALE GENOMIC DNA]</scope>
    <source>
        <strain evidence="5">R3-111a-1</strain>
    </source>
</reference>
<dbReference type="eggNOG" id="ENOG502RRE4">
    <property type="taxonomic scope" value="Eukaryota"/>
</dbReference>
<proteinExistence type="predicted"/>
<reference evidence="3" key="2">
    <citation type="submission" date="2010-07" db="EMBL/GenBank/DDBJ databases">
        <authorList>
            <consortium name="The Broad Institute Genome Sequencing Platform"/>
            <consortium name="Broad Institute Genome Sequencing Center for Infectious Disease"/>
            <person name="Ma L.-J."/>
            <person name="Dead R."/>
            <person name="Young S."/>
            <person name="Zeng Q."/>
            <person name="Koehrsen M."/>
            <person name="Alvarado L."/>
            <person name="Berlin A."/>
            <person name="Chapman S.B."/>
            <person name="Chen Z."/>
            <person name="Freedman E."/>
            <person name="Gellesch M."/>
            <person name="Goldberg J."/>
            <person name="Griggs A."/>
            <person name="Gujja S."/>
            <person name="Heilman E.R."/>
            <person name="Heiman D."/>
            <person name="Hepburn T."/>
            <person name="Howarth C."/>
            <person name="Jen D."/>
            <person name="Larson L."/>
            <person name="Mehta T."/>
            <person name="Neiman D."/>
            <person name="Pearson M."/>
            <person name="Roberts A."/>
            <person name="Saif S."/>
            <person name="Shea T."/>
            <person name="Shenoy N."/>
            <person name="Sisk P."/>
            <person name="Stolte C."/>
            <person name="Sykes S."/>
            <person name="Walk T."/>
            <person name="White J."/>
            <person name="Yandava C."/>
            <person name="Haas B."/>
            <person name="Nusbaum C."/>
            <person name="Birren B."/>
        </authorList>
    </citation>
    <scope>NUCLEOTIDE SEQUENCE</scope>
    <source>
        <strain evidence="3">R3-111a-1</strain>
    </source>
</reference>
<organism evidence="3">
    <name type="scientific">Gaeumannomyces tritici (strain R3-111a-1)</name>
    <name type="common">Wheat and barley take-all root rot fungus</name>
    <name type="synonym">Gaeumannomyces graminis var. tritici</name>
    <dbReference type="NCBI Taxonomy" id="644352"/>
    <lineage>
        <taxon>Eukaryota</taxon>
        <taxon>Fungi</taxon>
        <taxon>Dikarya</taxon>
        <taxon>Ascomycota</taxon>
        <taxon>Pezizomycotina</taxon>
        <taxon>Sordariomycetes</taxon>
        <taxon>Sordariomycetidae</taxon>
        <taxon>Magnaporthales</taxon>
        <taxon>Magnaporthaceae</taxon>
        <taxon>Gaeumannomyces</taxon>
    </lineage>
</organism>
<sequence>MAEEDYTVADSTLVDISVSSANGGKLRKGPRFSWTPAYEATFFRSLCESVQLGLKDNHSFKQEAWDRAAKALQKHHGAYPNKGHLINKSDNARKKFRLWRGLREDPDFLYNPTTRMVTGTEEAWKHHVSKEPLSRSLKGRPFDHEDYMEILFPDVVGSGGAPKRITKRRRETIGVPGSEGADGNANDSLMDLLDDSSYGAVVPPPMLSSAPLGIVPPNMTPQTQSQQPPQQQPPQHHQPQQQPPPMPPQPQQHQHRVQQQQGPQPPPQQQQQQQQPLMHQQPQQRHGTAVNMLMGASTASTSALTPPDETQPPNNSRKRFVPDPSVFSSDKRRRTTGTPTANFADMTHPAPETQANVGTSGGLPVASQSGPTADPSAPNMAGITALAGSAAGPTGLGHGLVEDLLIQLAEAVKLSRPLRWPEQAMEIFFRDFSEEELVLQCSIAEKMLTDPNKALMFCKMTPELRRQWVKRLRDVHTRIPTN</sequence>
<reference evidence="4" key="5">
    <citation type="submission" date="2018-04" db="UniProtKB">
        <authorList>
            <consortium name="EnsemblFungi"/>
        </authorList>
    </citation>
    <scope>IDENTIFICATION</scope>
    <source>
        <strain evidence="4">R3-111a-1</strain>
    </source>
</reference>
<dbReference type="VEuPathDB" id="FungiDB:GGTG_03456"/>
<feature type="compositionally biased region" description="Pro residues" evidence="1">
    <location>
        <begin position="241"/>
        <end position="250"/>
    </location>
</feature>
<evidence type="ECO:0000256" key="1">
    <source>
        <dbReference type="SAM" id="MobiDB-lite"/>
    </source>
</evidence>
<feature type="compositionally biased region" description="Low complexity" evidence="1">
    <location>
        <begin position="221"/>
        <end position="240"/>
    </location>
</feature>
<dbReference type="HOGENOM" id="CLU_031888_0_0_1"/>
<dbReference type="EMBL" id="GL385396">
    <property type="protein sequence ID" value="EJT78355.1"/>
    <property type="molecule type" value="Genomic_DNA"/>
</dbReference>
<evidence type="ECO:0000313" key="5">
    <source>
        <dbReference type="Proteomes" id="UP000006039"/>
    </source>
</evidence>
<feature type="compositionally biased region" description="Low complexity" evidence="1">
    <location>
        <begin position="269"/>
        <end position="284"/>
    </location>
</feature>
<dbReference type="PANTHER" id="PTHR46929:SF3">
    <property type="entry name" value="MYB_SANT-LIKE DOMAIN-CONTAINING PROTEIN"/>
    <property type="match status" value="1"/>
</dbReference>
<dbReference type="GeneID" id="20343914"/>
<gene>
    <name evidence="4" type="primary">20343914</name>
    <name evidence="3" type="ORF">GGTG_03456</name>
</gene>
<evidence type="ECO:0000259" key="2">
    <source>
        <dbReference type="Pfam" id="PF12776"/>
    </source>
</evidence>
<dbReference type="Proteomes" id="UP000006039">
    <property type="component" value="Unassembled WGS sequence"/>
</dbReference>
<protein>
    <recommendedName>
        <fullName evidence="2">Myb/SANT-like domain-containing protein</fullName>
    </recommendedName>
</protein>
<dbReference type="InterPro" id="IPR024752">
    <property type="entry name" value="Myb/SANT-like_dom"/>
</dbReference>
<dbReference type="Pfam" id="PF12776">
    <property type="entry name" value="Myb_DNA-bind_3"/>
    <property type="match status" value="1"/>
</dbReference>